<reference evidence="8 9" key="1">
    <citation type="submission" date="2022-12" db="EMBL/GenBank/DDBJ databases">
        <title>Genomic features and morphological characterization of a novel Knufia sp. strain isolated from spacecraft assembly facility.</title>
        <authorList>
            <person name="Teixeira M."/>
            <person name="Chander A.M."/>
            <person name="Stajich J.E."/>
            <person name="Venkateswaran K."/>
        </authorList>
    </citation>
    <scope>NUCLEOTIDE SEQUENCE [LARGE SCALE GENOMIC DNA]</scope>
    <source>
        <strain evidence="8 9">FJI-L2-BK-P2</strain>
    </source>
</reference>
<evidence type="ECO:0000256" key="2">
    <source>
        <dbReference type="ARBA" id="ARBA00022692"/>
    </source>
</evidence>
<comment type="subcellular location">
    <subcellularLocation>
        <location evidence="1">Membrane</location>
        <topology evidence="1">Multi-pass membrane protein</topology>
    </subcellularLocation>
</comment>
<protein>
    <recommendedName>
        <fullName evidence="10">DUF1772-domain-containing protein</fullName>
    </recommendedName>
</protein>
<evidence type="ECO:0000256" key="6">
    <source>
        <dbReference type="SAM" id="MobiDB-lite"/>
    </source>
</evidence>
<comment type="similarity">
    <text evidence="5">Belongs to the anthrone oxygenase family.</text>
</comment>
<organism evidence="8 9">
    <name type="scientific">Knufia fluminis</name>
    <dbReference type="NCBI Taxonomy" id="191047"/>
    <lineage>
        <taxon>Eukaryota</taxon>
        <taxon>Fungi</taxon>
        <taxon>Dikarya</taxon>
        <taxon>Ascomycota</taxon>
        <taxon>Pezizomycotina</taxon>
        <taxon>Eurotiomycetes</taxon>
        <taxon>Chaetothyriomycetidae</taxon>
        <taxon>Chaetothyriales</taxon>
        <taxon>Trichomeriaceae</taxon>
        <taxon>Knufia</taxon>
    </lineage>
</organism>
<keyword evidence="2 7" id="KW-0812">Transmembrane</keyword>
<evidence type="ECO:0008006" key="10">
    <source>
        <dbReference type="Google" id="ProtNLM"/>
    </source>
</evidence>
<keyword evidence="4 7" id="KW-0472">Membrane</keyword>
<evidence type="ECO:0000256" key="3">
    <source>
        <dbReference type="ARBA" id="ARBA00022989"/>
    </source>
</evidence>
<accession>A0AAN8EEZ3</accession>
<comment type="caution">
    <text evidence="8">The sequence shown here is derived from an EMBL/GenBank/DDBJ whole genome shotgun (WGS) entry which is preliminary data.</text>
</comment>
<proteinExistence type="inferred from homology"/>
<gene>
    <name evidence="8" type="ORF">OHC33_009893</name>
</gene>
<evidence type="ECO:0000313" key="8">
    <source>
        <dbReference type="EMBL" id="KAK5949152.1"/>
    </source>
</evidence>
<dbReference type="GO" id="GO:0016020">
    <property type="term" value="C:membrane"/>
    <property type="evidence" value="ECO:0007669"/>
    <property type="project" value="UniProtKB-SubCell"/>
</dbReference>
<dbReference type="InterPro" id="IPR013901">
    <property type="entry name" value="Anthrone_oxy"/>
</dbReference>
<dbReference type="PANTHER" id="PTHR35042:SF1">
    <property type="entry name" value="DUF1772-DOMAIN-CONTAINING PROTEIN"/>
    <property type="match status" value="1"/>
</dbReference>
<dbReference type="AlphaFoldDB" id="A0AAN8EEZ3"/>
<feature type="transmembrane region" description="Helical" evidence="7">
    <location>
        <begin position="6"/>
        <end position="29"/>
    </location>
</feature>
<keyword evidence="3 7" id="KW-1133">Transmembrane helix</keyword>
<dbReference type="EMBL" id="JAKLMC020000039">
    <property type="protein sequence ID" value="KAK5949152.1"/>
    <property type="molecule type" value="Genomic_DNA"/>
</dbReference>
<dbReference type="PANTHER" id="PTHR35042">
    <property type="entry name" value="ANTHRONE OXYGENASE ENCC"/>
    <property type="match status" value="1"/>
</dbReference>
<sequence>MATPTTAAEILSISTALLAAGGIATLSLFDVPELQSQPASRSLPSIRWLFSRGSHIFPTAAAVSSAGFLYLAYAARPATSLQLTQLLQHGRVPGYLAAAILTFSIGPVTSLMVPTNFRLIQMNEERGSARSEKSAKQGATSGGARSAEESVEGKGQASQFTDLSGPQGKAEKSSTQAEDEEVRELLGKFGRMNAGRAVLMAAGGIVGLATALA</sequence>
<evidence type="ECO:0000256" key="5">
    <source>
        <dbReference type="ARBA" id="ARBA00034313"/>
    </source>
</evidence>
<feature type="transmembrane region" description="Helical" evidence="7">
    <location>
        <begin position="93"/>
        <end position="113"/>
    </location>
</feature>
<dbReference type="Proteomes" id="UP001316803">
    <property type="component" value="Unassembled WGS sequence"/>
</dbReference>
<dbReference type="Pfam" id="PF08592">
    <property type="entry name" value="Anthrone_oxy"/>
    <property type="match status" value="1"/>
</dbReference>
<evidence type="ECO:0000313" key="9">
    <source>
        <dbReference type="Proteomes" id="UP001316803"/>
    </source>
</evidence>
<evidence type="ECO:0000256" key="1">
    <source>
        <dbReference type="ARBA" id="ARBA00004141"/>
    </source>
</evidence>
<keyword evidence="9" id="KW-1185">Reference proteome</keyword>
<feature type="transmembrane region" description="Helical" evidence="7">
    <location>
        <begin position="49"/>
        <end position="73"/>
    </location>
</feature>
<evidence type="ECO:0000256" key="4">
    <source>
        <dbReference type="ARBA" id="ARBA00023136"/>
    </source>
</evidence>
<feature type="region of interest" description="Disordered" evidence="6">
    <location>
        <begin position="125"/>
        <end position="181"/>
    </location>
</feature>
<feature type="compositionally biased region" description="Basic and acidic residues" evidence="6">
    <location>
        <begin position="125"/>
        <end position="135"/>
    </location>
</feature>
<name>A0AAN8EEZ3_9EURO</name>
<evidence type="ECO:0000256" key="7">
    <source>
        <dbReference type="SAM" id="Phobius"/>
    </source>
</evidence>